<dbReference type="GO" id="GO:0016787">
    <property type="term" value="F:hydrolase activity"/>
    <property type="evidence" value="ECO:0007669"/>
    <property type="project" value="UniProtKB-KW"/>
</dbReference>
<evidence type="ECO:0000256" key="2">
    <source>
        <dbReference type="ARBA" id="ARBA00022741"/>
    </source>
</evidence>
<organism evidence="8 9">
    <name type="scientific">Chroomonas mesostigmatica CCMP1168</name>
    <dbReference type="NCBI Taxonomy" id="1195612"/>
    <lineage>
        <taxon>Eukaryota</taxon>
        <taxon>Cryptophyceae</taxon>
        <taxon>Pyrenomonadales</taxon>
        <taxon>Chroomonadaceae</taxon>
        <taxon>Chroomonas</taxon>
    </lineage>
</organism>
<accession>J7G9V6</accession>
<evidence type="ECO:0000313" key="8">
    <source>
        <dbReference type="EMBL" id="AFP65270.1"/>
    </source>
</evidence>
<evidence type="ECO:0000256" key="4">
    <source>
        <dbReference type="ARBA" id="ARBA00022806"/>
    </source>
</evidence>
<dbReference type="GO" id="GO:0004386">
    <property type="term" value="F:helicase activity"/>
    <property type="evidence" value="ECO:0007669"/>
    <property type="project" value="UniProtKB-KW"/>
</dbReference>
<dbReference type="InterPro" id="IPR048333">
    <property type="entry name" value="HA2_WH"/>
</dbReference>
<geneLocation type="nucleomorph" evidence="8"/>
<dbReference type="PANTHER" id="PTHR18934">
    <property type="entry name" value="ATP-DEPENDENT RNA HELICASE"/>
    <property type="match status" value="1"/>
</dbReference>
<dbReference type="Pfam" id="PF00271">
    <property type="entry name" value="Helicase_C"/>
    <property type="match status" value="1"/>
</dbReference>
<feature type="domain" description="Helicase C-terminal" evidence="7">
    <location>
        <begin position="202"/>
        <end position="375"/>
    </location>
</feature>
<dbReference type="AlphaFoldDB" id="J7G9V6"/>
<dbReference type="GO" id="GO:0005524">
    <property type="term" value="F:ATP binding"/>
    <property type="evidence" value="ECO:0007669"/>
    <property type="project" value="UniProtKB-KW"/>
</dbReference>
<protein>
    <submittedName>
        <fullName evidence="8">ATP-dependent RNA helicase CDC28</fullName>
    </submittedName>
</protein>
<keyword evidence="5" id="KW-0067">ATP-binding</keyword>
<keyword evidence="3" id="KW-0378">Hydrolase</keyword>
<dbReference type="GO" id="GO:0003723">
    <property type="term" value="F:RNA binding"/>
    <property type="evidence" value="ECO:0007669"/>
    <property type="project" value="TreeGrafter"/>
</dbReference>
<dbReference type="InterPro" id="IPR011545">
    <property type="entry name" value="DEAD/DEAH_box_helicase_dom"/>
</dbReference>
<evidence type="ECO:0000313" key="9">
    <source>
        <dbReference type="Proteomes" id="UP000243348"/>
    </source>
</evidence>
<dbReference type="SMART" id="SM00490">
    <property type="entry name" value="HELICc"/>
    <property type="match status" value="1"/>
</dbReference>
<dbReference type="PROSITE" id="PS51192">
    <property type="entry name" value="HELICASE_ATP_BIND_1"/>
    <property type="match status" value="1"/>
</dbReference>
<feature type="domain" description="Helicase ATP-binding" evidence="6">
    <location>
        <begin position="18"/>
        <end position="179"/>
    </location>
</feature>
<dbReference type="CDD" id="cd18791">
    <property type="entry name" value="SF2_C_RHA"/>
    <property type="match status" value="1"/>
</dbReference>
<keyword evidence="2" id="KW-0547">Nucleotide-binding</keyword>
<dbReference type="Gene3D" id="1.20.120.1080">
    <property type="match status" value="1"/>
</dbReference>
<dbReference type="SUPFAM" id="SSF52540">
    <property type="entry name" value="P-loop containing nucleoside triphosphate hydrolases"/>
    <property type="match status" value="1"/>
</dbReference>
<dbReference type="SMART" id="SM00487">
    <property type="entry name" value="DEXDc"/>
    <property type="match status" value="1"/>
</dbReference>
<sequence length="629" mass="72513">MPGTPRELPVLFFKNFVLSAIKKFNILFISAETGSGKTIFVPQILYKSGLFNKILVSQTRRIAAISSAKYVSKIFNKKLGVEIGYSVRFDELFNHKTKIKFVTDGILFREISSFSFFLSYCCVIVDEFHERTVYTDLILAILRNAILLGKKISIVIMSASGNSKKIANFFGMGVCKLSIPGNLYKVSVYFSLFSQNNFLFSTILSVLKIHFSQKIPGDILVFLPGFDEIEEVFHHLCFAFHKNKDRVFLKKFHSNLSVEEQSSIFNETPTNFRKIILSTNIAESSLTIPGIIYVVDSGLSKQKLLNWKTGIDVFRIFPISKSEARQRKGRAGRQTNGKCFRLFTFLDFKKLPRFPNPQIKKTEMAGIILILSTFNQKNLFNLDFISLPSRWIIIRSLELLFILGAIDKKLSLTFFGKCMSFFPIDLKVTKSIIESLKFNEKKIVSWIVSASSIYSINFFINPKIFNYKGVKNSKSQGDLFFFAKILLKYQAKKKKREKTWCQKNNIDERLIKNALDIKKQILAFCSIIIPHFRDFRGHFGKCKNFFVKFKFCFISGFFANSARRISDTMKFQGIISGLIMNMNQCTTFSFFFSKTLLFLEVFFTSRIYFRGIIPIRLSWLLAFGGRLYK</sequence>
<dbReference type="InterPro" id="IPR027417">
    <property type="entry name" value="P-loop_NTPase"/>
</dbReference>
<name>J7G9V6_9CRYP</name>
<gene>
    <name evidence="8" type="primary">cdc28</name>
    <name evidence="8" type="ORF">CMESO_70</name>
</gene>
<comment type="subcellular location">
    <subcellularLocation>
        <location evidence="1">Plastid</location>
        <location evidence="1">Chloroplast</location>
    </subcellularLocation>
</comment>
<dbReference type="Gene3D" id="3.40.50.300">
    <property type="entry name" value="P-loop containing nucleotide triphosphate hydrolases"/>
    <property type="match status" value="2"/>
</dbReference>
<dbReference type="EMBL" id="CP003680">
    <property type="protein sequence ID" value="AFP65270.1"/>
    <property type="molecule type" value="Genomic_DNA"/>
</dbReference>
<dbReference type="Pfam" id="PF00270">
    <property type="entry name" value="DEAD"/>
    <property type="match status" value="1"/>
</dbReference>
<keyword evidence="8" id="KW-0542">Nucleomorph</keyword>
<reference evidence="8 9" key="1">
    <citation type="journal article" date="2012" name="Genome Biol. Evol.">
        <title>Nucleomorph genome sequence of the cryptophyte alga Chroomonas mesostigmatica CCMP1168 reveals lineage-specific gene loss and genome complexity.</title>
        <authorList>
            <person name="Moore C.E."/>
            <person name="Curtis B."/>
            <person name="Mills T."/>
            <person name="Tanifuji G."/>
            <person name="Archibald J.M."/>
        </authorList>
    </citation>
    <scope>NUCLEOTIDE SEQUENCE [LARGE SCALE GENOMIC DNA]</scope>
    <source>
        <strain evidence="8 9">CCMP1168</strain>
    </source>
</reference>
<dbReference type="PANTHER" id="PTHR18934:SF99">
    <property type="entry name" value="ATP-DEPENDENT RNA HELICASE DHX37-RELATED"/>
    <property type="match status" value="1"/>
</dbReference>
<evidence type="ECO:0000259" key="7">
    <source>
        <dbReference type="PROSITE" id="PS51194"/>
    </source>
</evidence>
<dbReference type="Proteomes" id="UP000243348">
    <property type="component" value="Nucleomorph 1"/>
</dbReference>
<evidence type="ECO:0000256" key="1">
    <source>
        <dbReference type="ARBA" id="ARBA00004229"/>
    </source>
</evidence>
<evidence type="ECO:0000259" key="6">
    <source>
        <dbReference type="PROSITE" id="PS51192"/>
    </source>
</evidence>
<keyword evidence="4 8" id="KW-0347">Helicase</keyword>
<evidence type="ECO:0000256" key="3">
    <source>
        <dbReference type="ARBA" id="ARBA00022801"/>
    </source>
</evidence>
<dbReference type="InterPro" id="IPR001650">
    <property type="entry name" value="Helicase_C-like"/>
</dbReference>
<dbReference type="Pfam" id="PF04408">
    <property type="entry name" value="WHD_HA2"/>
    <property type="match status" value="1"/>
</dbReference>
<dbReference type="PROSITE" id="PS51194">
    <property type="entry name" value="HELICASE_CTER"/>
    <property type="match status" value="1"/>
</dbReference>
<dbReference type="InterPro" id="IPR014001">
    <property type="entry name" value="Helicase_ATP-bd"/>
</dbReference>
<dbReference type="GO" id="GO:0009507">
    <property type="term" value="C:chloroplast"/>
    <property type="evidence" value="ECO:0007669"/>
    <property type="project" value="UniProtKB-SubCell"/>
</dbReference>
<dbReference type="CDD" id="cd17917">
    <property type="entry name" value="DEXHc_RHA-like"/>
    <property type="match status" value="1"/>
</dbReference>
<evidence type="ECO:0000256" key="5">
    <source>
        <dbReference type="ARBA" id="ARBA00022840"/>
    </source>
</evidence>
<proteinExistence type="predicted"/>